<reference evidence="3" key="2">
    <citation type="submission" date="2008-12" db="EMBL/GenBank/DDBJ databases">
        <title>Improved gene annotation of the rice (Oryza sativa) genomes.</title>
        <authorList>
            <person name="Wang J."/>
            <person name="Li R."/>
            <person name="Fan W."/>
            <person name="Huang Q."/>
            <person name="Zhang J."/>
            <person name="Zhou Y."/>
            <person name="Hu Y."/>
            <person name="Zi S."/>
            <person name="Li J."/>
            <person name="Ni P."/>
            <person name="Zheng H."/>
            <person name="Zhang Y."/>
            <person name="Zhao M."/>
            <person name="Hao Q."/>
            <person name="McDermott J."/>
            <person name="Samudrala R."/>
            <person name="Kristiansen K."/>
            <person name="Wong G.K.-S."/>
        </authorList>
    </citation>
    <scope>NUCLEOTIDE SEQUENCE</scope>
</reference>
<protein>
    <recommendedName>
        <fullName evidence="2">CSD domain-containing protein</fullName>
    </recommendedName>
</protein>
<dbReference type="EMBL" id="CM000145">
    <property type="protein sequence ID" value="EAZ41399.1"/>
    <property type="molecule type" value="Genomic_DNA"/>
</dbReference>
<dbReference type="AlphaFoldDB" id="A3BPB0"/>
<organism evidence="3">
    <name type="scientific">Oryza sativa subsp. japonica</name>
    <name type="common">Rice</name>
    <dbReference type="NCBI Taxonomy" id="39947"/>
    <lineage>
        <taxon>Eukaryota</taxon>
        <taxon>Viridiplantae</taxon>
        <taxon>Streptophyta</taxon>
        <taxon>Embryophyta</taxon>
        <taxon>Tracheophyta</taxon>
        <taxon>Spermatophyta</taxon>
        <taxon>Magnoliopsida</taxon>
        <taxon>Liliopsida</taxon>
        <taxon>Poales</taxon>
        <taxon>Poaceae</taxon>
        <taxon>BOP clade</taxon>
        <taxon>Oryzoideae</taxon>
        <taxon>Oryzeae</taxon>
        <taxon>Oryzinae</taxon>
        <taxon>Oryza</taxon>
        <taxon>Oryza sativa</taxon>
    </lineage>
</organism>
<gene>
    <name evidence="3" type="ORF">OsJ_25920</name>
</gene>
<dbReference type="Gene3D" id="2.40.50.140">
    <property type="entry name" value="Nucleic acid-binding proteins"/>
    <property type="match status" value="1"/>
</dbReference>
<proteinExistence type="predicted"/>
<dbReference type="InterPro" id="IPR002059">
    <property type="entry name" value="CSP_DNA-bd"/>
</dbReference>
<dbReference type="InterPro" id="IPR011129">
    <property type="entry name" value="CSD"/>
</dbReference>
<feature type="domain" description="CSD" evidence="2">
    <location>
        <begin position="5"/>
        <end position="71"/>
    </location>
</feature>
<dbReference type="InterPro" id="IPR012340">
    <property type="entry name" value="NA-bd_OB-fold"/>
</dbReference>
<dbReference type="CDD" id="cd04458">
    <property type="entry name" value="CSP_CDS"/>
    <property type="match status" value="1"/>
</dbReference>
<evidence type="ECO:0000259" key="2">
    <source>
        <dbReference type="PROSITE" id="PS51857"/>
    </source>
</evidence>
<dbReference type="PANTHER" id="PTHR46565">
    <property type="entry name" value="COLD SHOCK DOMAIN PROTEIN 2"/>
    <property type="match status" value="1"/>
</dbReference>
<evidence type="ECO:0000256" key="1">
    <source>
        <dbReference type="SAM" id="MobiDB-lite"/>
    </source>
</evidence>
<dbReference type="PANTHER" id="PTHR46565:SF25">
    <property type="entry name" value="COLD SHOCK DOMAIN PROTEIN 2"/>
    <property type="match status" value="1"/>
</dbReference>
<dbReference type="Pfam" id="PF00313">
    <property type="entry name" value="CSD"/>
    <property type="match status" value="1"/>
</dbReference>
<feature type="region of interest" description="Disordered" evidence="1">
    <location>
        <begin position="185"/>
        <end position="238"/>
    </location>
</feature>
<accession>A3BPB0</accession>
<dbReference type="SMART" id="SM00357">
    <property type="entry name" value="CSP"/>
    <property type="match status" value="1"/>
</dbReference>
<dbReference type="GO" id="GO:0003676">
    <property type="term" value="F:nucleic acid binding"/>
    <property type="evidence" value="ECO:0007669"/>
    <property type="project" value="InterPro"/>
</dbReference>
<name>A3BPB0_ORYSJ</name>
<dbReference type="InterPro" id="IPR019844">
    <property type="entry name" value="CSD_CS"/>
</dbReference>
<dbReference type="PROSITE" id="PS00352">
    <property type="entry name" value="CSD_1"/>
    <property type="match status" value="1"/>
</dbReference>
<dbReference type="PRINTS" id="PR00050">
    <property type="entry name" value="COLDSHOCK"/>
</dbReference>
<evidence type="ECO:0000313" key="3">
    <source>
        <dbReference type="EMBL" id="EAZ41399.1"/>
    </source>
</evidence>
<reference evidence="3" key="1">
    <citation type="journal article" date="2005" name="PLoS Biol.">
        <title>The genomes of Oryza sativa: a history of duplications.</title>
        <authorList>
            <person name="Yu J."/>
            <person name="Wang J."/>
            <person name="Lin W."/>
            <person name="Li S."/>
            <person name="Li H."/>
            <person name="Zhou J."/>
            <person name="Ni P."/>
            <person name="Dong W."/>
            <person name="Hu S."/>
            <person name="Zeng C."/>
            <person name="Zhang J."/>
            <person name="Zhang Y."/>
            <person name="Li R."/>
            <person name="Xu Z."/>
            <person name="Li S."/>
            <person name="Li X."/>
            <person name="Zheng H."/>
            <person name="Cong L."/>
            <person name="Lin L."/>
            <person name="Yin J."/>
            <person name="Geng J."/>
            <person name="Li G."/>
            <person name="Shi J."/>
            <person name="Liu J."/>
            <person name="Lv H."/>
            <person name="Li J."/>
            <person name="Wang J."/>
            <person name="Deng Y."/>
            <person name="Ran L."/>
            <person name="Shi X."/>
            <person name="Wang X."/>
            <person name="Wu Q."/>
            <person name="Li C."/>
            <person name="Ren X."/>
            <person name="Wang J."/>
            <person name="Wang X."/>
            <person name="Li D."/>
            <person name="Liu D."/>
            <person name="Zhang X."/>
            <person name="Ji Z."/>
            <person name="Zhao W."/>
            <person name="Sun Y."/>
            <person name="Zhang Z."/>
            <person name="Bao J."/>
            <person name="Han Y."/>
            <person name="Dong L."/>
            <person name="Ji J."/>
            <person name="Chen P."/>
            <person name="Wu S."/>
            <person name="Liu J."/>
            <person name="Xiao Y."/>
            <person name="Bu D."/>
            <person name="Tan J."/>
            <person name="Yang L."/>
            <person name="Ye C."/>
            <person name="Zhang J."/>
            <person name="Xu J."/>
            <person name="Zhou Y."/>
            <person name="Yu Y."/>
            <person name="Zhang B."/>
            <person name="Zhuang S."/>
            <person name="Wei H."/>
            <person name="Liu B."/>
            <person name="Lei M."/>
            <person name="Yu H."/>
            <person name="Li Y."/>
            <person name="Xu H."/>
            <person name="Wei S."/>
            <person name="He X."/>
            <person name="Fang L."/>
            <person name="Zhang Z."/>
            <person name="Zhang Y."/>
            <person name="Huang X."/>
            <person name="Su Z."/>
            <person name="Tong W."/>
            <person name="Li J."/>
            <person name="Tong Z."/>
            <person name="Li S."/>
            <person name="Ye J."/>
            <person name="Wang L."/>
            <person name="Fang L."/>
            <person name="Lei T."/>
            <person name="Chen C."/>
            <person name="Chen H."/>
            <person name="Xu Z."/>
            <person name="Li H."/>
            <person name="Huang H."/>
            <person name="Zhang F."/>
            <person name="Xu H."/>
            <person name="Li N."/>
            <person name="Zhao C."/>
            <person name="Li S."/>
            <person name="Dong L."/>
            <person name="Huang Y."/>
            <person name="Li L."/>
            <person name="Xi Y."/>
            <person name="Qi Q."/>
            <person name="Li W."/>
            <person name="Zhang B."/>
            <person name="Hu W."/>
            <person name="Zhang Y."/>
            <person name="Tian X."/>
            <person name="Jiao Y."/>
            <person name="Liang X."/>
            <person name="Jin J."/>
            <person name="Gao L."/>
            <person name="Zheng W."/>
            <person name="Hao B."/>
            <person name="Liu S."/>
            <person name="Wang W."/>
            <person name="Yuan L."/>
            <person name="Cao M."/>
            <person name="McDermott J."/>
            <person name="Samudrala R."/>
            <person name="Wang J."/>
            <person name="Wong G.K."/>
            <person name="Yang H."/>
        </authorList>
    </citation>
    <scope>NUCLEOTIDE SEQUENCE [LARGE SCALE GENOMIC DNA]</scope>
</reference>
<dbReference type="Proteomes" id="UP000007752">
    <property type="component" value="Chromosome 8"/>
</dbReference>
<dbReference type="SUPFAM" id="SSF50249">
    <property type="entry name" value="Nucleic acid-binding proteins"/>
    <property type="match status" value="1"/>
</dbReference>
<sequence>MASERVKGTVKWFDATKGFGFITPDDGGEDLFVHQSSLKSDGYRSLNDGDVVEFSVGSGNDGRTKAVNVTAPGGRAVNRRIPSQARAGTAATAGAEAAAATAVTAATAAVAAATAGATAATEAAAGTAAAAAEAAARATSAARRATWPGTAPREEAAVVATVVVAAATAAVVVAAAAAGATTAARPATSLASAPARPTRRCSRRQIQLPPMMRFAPPPSLNHRAAGDQFDLISSRRSR</sequence>
<dbReference type="PROSITE" id="PS51857">
    <property type="entry name" value="CSD_2"/>
    <property type="match status" value="1"/>
</dbReference>